<dbReference type="PANTHER" id="PTHR43542">
    <property type="entry name" value="METHYLTRANSFERASE"/>
    <property type="match status" value="1"/>
</dbReference>
<name>A0A928DN98_9BACT</name>
<sequence>MRIIAGTARGRRIFSVSKNLPVKPISDRIKQSLFDILRPRITGAIMLDLFAGTGNVSLEALSRGAMKTVMVDREPACIKNIHRNLAHLGFEDRAKVLRGDVLKPLDWVMPYSDNEGYDIIFMGPPYRDINNKMLSFSEPALKNVAEARLLAPNGIVVLQTHKTEEFAVPDSLEIYRVEKYGDTLVHFMRAAEKKEA</sequence>
<gene>
    <name evidence="3" type="primary">rsmD</name>
    <name evidence="3" type="ORF">E7027_02095</name>
</gene>
<dbReference type="InterPro" id="IPR029063">
    <property type="entry name" value="SAM-dependent_MTases_sf"/>
</dbReference>
<evidence type="ECO:0000256" key="1">
    <source>
        <dbReference type="ARBA" id="ARBA00022603"/>
    </source>
</evidence>
<dbReference type="PIRSF" id="PIRSF004553">
    <property type="entry name" value="CHP00095"/>
    <property type="match status" value="1"/>
</dbReference>
<comment type="caution">
    <text evidence="3">The sequence shown here is derived from an EMBL/GenBank/DDBJ whole genome shotgun (WGS) entry which is preliminary data.</text>
</comment>
<organism evidence="3 4">
    <name type="scientific">Candidatus Avelusimicrobium gallicola</name>
    <dbReference type="NCBI Taxonomy" id="2562704"/>
    <lineage>
        <taxon>Bacteria</taxon>
        <taxon>Pseudomonadati</taxon>
        <taxon>Elusimicrobiota</taxon>
        <taxon>Elusimicrobia</taxon>
        <taxon>Elusimicrobiales</taxon>
        <taxon>Elusimicrobiaceae</taxon>
        <taxon>Candidatus Avelusimicrobium</taxon>
    </lineage>
</organism>
<dbReference type="Proteomes" id="UP000725649">
    <property type="component" value="Unassembled WGS sequence"/>
</dbReference>
<dbReference type="CDD" id="cd02440">
    <property type="entry name" value="AdoMet_MTases"/>
    <property type="match status" value="1"/>
</dbReference>
<dbReference type="AlphaFoldDB" id="A0A928DN98"/>
<evidence type="ECO:0000313" key="3">
    <source>
        <dbReference type="EMBL" id="MBE6420923.1"/>
    </source>
</evidence>
<evidence type="ECO:0000313" key="4">
    <source>
        <dbReference type="Proteomes" id="UP000725649"/>
    </source>
</evidence>
<keyword evidence="2 3" id="KW-0808">Transferase</keyword>
<keyword evidence="1 3" id="KW-0489">Methyltransferase</keyword>
<dbReference type="SUPFAM" id="SSF53335">
    <property type="entry name" value="S-adenosyl-L-methionine-dependent methyltransferases"/>
    <property type="match status" value="1"/>
</dbReference>
<dbReference type="EMBL" id="SUVG01000002">
    <property type="protein sequence ID" value="MBE6420923.1"/>
    <property type="molecule type" value="Genomic_DNA"/>
</dbReference>
<dbReference type="NCBIfam" id="TIGR00095">
    <property type="entry name" value="16S rRNA (guanine(966)-N(2))-methyltransferase RsmD"/>
    <property type="match status" value="1"/>
</dbReference>
<dbReference type="PANTHER" id="PTHR43542:SF1">
    <property type="entry name" value="METHYLTRANSFERASE"/>
    <property type="match status" value="1"/>
</dbReference>
<protein>
    <submittedName>
        <fullName evidence="3">16S rRNA (Guanine(966)-N(2))-methyltransferase RsmD</fullName>
        <ecNumber evidence="3">2.1.1.171</ecNumber>
    </submittedName>
</protein>
<dbReference type="InterPro" id="IPR004398">
    <property type="entry name" value="RNA_MeTrfase_RsmD"/>
</dbReference>
<accession>A0A928DN98</accession>
<proteinExistence type="predicted"/>
<dbReference type="EC" id="2.1.1.171" evidence="3"/>
<dbReference type="GO" id="GO:0052913">
    <property type="term" value="F:16S rRNA (guanine(966)-N(2))-methyltransferase activity"/>
    <property type="evidence" value="ECO:0007669"/>
    <property type="project" value="UniProtKB-EC"/>
</dbReference>
<reference evidence="3" key="1">
    <citation type="submission" date="2019-04" db="EMBL/GenBank/DDBJ databases">
        <title>Evolution of Biomass-Degrading Anaerobic Consortia Revealed by Metagenomics.</title>
        <authorList>
            <person name="Peng X."/>
        </authorList>
    </citation>
    <scope>NUCLEOTIDE SEQUENCE</scope>
    <source>
        <strain evidence="3">SIG66</strain>
    </source>
</reference>
<dbReference type="Gene3D" id="3.40.50.150">
    <property type="entry name" value="Vaccinia Virus protein VP39"/>
    <property type="match status" value="1"/>
</dbReference>
<dbReference type="Pfam" id="PF03602">
    <property type="entry name" value="Cons_hypoth95"/>
    <property type="match status" value="1"/>
</dbReference>
<evidence type="ECO:0000256" key="2">
    <source>
        <dbReference type="ARBA" id="ARBA00022679"/>
    </source>
</evidence>